<evidence type="ECO:0000256" key="1">
    <source>
        <dbReference type="ARBA" id="ARBA00023015"/>
    </source>
</evidence>
<proteinExistence type="predicted"/>
<dbReference type="SUPFAM" id="SSF46785">
    <property type="entry name" value="Winged helix' DNA-binding domain"/>
    <property type="match status" value="1"/>
</dbReference>
<dbReference type="PROSITE" id="PS50949">
    <property type="entry name" value="HTH_GNTR"/>
    <property type="match status" value="1"/>
</dbReference>
<dbReference type="PANTHER" id="PTHR43537">
    <property type="entry name" value="TRANSCRIPTIONAL REGULATOR, GNTR FAMILY"/>
    <property type="match status" value="1"/>
</dbReference>
<evidence type="ECO:0000313" key="7">
    <source>
        <dbReference type="Proteomes" id="UP001148313"/>
    </source>
</evidence>
<dbReference type="Pfam" id="PF00392">
    <property type="entry name" value="GntR"/>
    <property type="match status" value="1"/>
</dbReference>
<organism evidence="6 7">
    <name type="scientific">Hoeflea poritis</name>
    <dbReference type="NCBI Taxonomy" id="2993659"/>
    <lineage>
        <taxon>Bacteria</taxon>
        <taxon>Pseudomonadati</taxon>
        <taxon>Pseudomonadota</taxon>
        <taxon>Alphaproteobacteria</taxon>
        <taxon>Hyphomicrobiales</taxon>
        <taxon>Rhizobiaceae</taxon>
        <taxon>Hoeflea</taxon>
    </lineage>
</organism>
<dbReference type="EMBL" id="JAPJZH010000022">
    <property type="protein sequence ID" value="MDA4848377.1"/>
    <property type="molecule type" value="Genomic_DNA"/>
</dbReference>
<accession>A0ABT4VWE2</accession>
<evidence type="ECO:0000256" key="2">
    <source>
        <dbReference type="ARBA" id="ARBA00023125"/>
    </source>
</evidence>
<reference evidence="6" key="1">
    <citation type="submission" date="2022-11" db="EMBL/GenBank/DDBJ databases">
        <title>Hoeflea poritis sp. nov., isolated from scleractinian coral Porites lutea.</title>
        <authorList>
            <person name="Zhang G."/>
            <person name="Wei Q."/>
            <person name="Cai L."/>
        </authorList>
    </citation>
    <scope>NUCLEOTIDE SEQUENCE</scope>
    <source>
        <strain evidence="6">E7-10</strain>
    </source>
</reference>
<dbReference type="SMART" id="SM00345">
    <property type="entry name" value="HTH_GNTR"/>
    <property type="match status" value="1"/>
</dbReference>
<dbReference type="InterPro" id="IPR036390">
    <property type="entry name" value="WH_DNA-bd_sf"/>
</dbReference>
<dbReference type="InterPro" id="IPR011711">
    <property type="entry name" value="GntR_C"/>
</dbReference>
<dbReference type="SUPFAM" id="SSF48008">
    <property type="entry name" value="GntR ligand-binding domain-like"/>
    <property type="match status" value="1"/>
</dbReference>
<keyword evidence="2" id="KW-0238">DNA-binding</keyword>
<protein>
    <submittedName>
        <fullName evidence="6">GntR family transcriptional regulator</fullName>
    </submittedName>
</protein>
<comment type="caution">
    <text evidence="6">The sequence shown here is derived from an EMBL/GenBank/DDBJ whole genome shotgun (WGS) entry which is preliminary data.</text>
</comment>
<sequence length="272" mass="30431">MVAIGLMNPSTKKKKLKTGQRKDFPPIKLDLATGDKPKRKRGSARVYEELREDILWIRIDPGSVLDEVALAARFDMSRTPIREALVMLASEDLVSFLPNRTSIVAPHMLDNMSEYLDSHLLLARAVARHAAIRRTGENLTRITAAAEAYEEALPSNDVYRIYGADLALHREISQSCHSYFTRKFHDLSIDCGRRAYVLHYYPAFGQNEAKVSLDEHRELVSAIEDRDADRADAAMAQHVRTELEVIKNSLDPAVGYEMDISAPARGGGGKGR</sequence>
<evidence type="ECO:0000259" key="5">
    <source>
        <dbReference type="PROSITE" id="PS50949"/>
    </source>
</evidence>
<name>A0ABT4VWE2_9HYPH</name>
<dbReference type="SMART" id="SM00895">
    <property type="entry name" value="FCD"/>
    <property type="match status" value="1"/>
</dbReference>
<evidence type="ECO:0000256" key="4">
    <source>
        <dbReference type="SAM" id="MobiDB-lite"/>
    </source>
</evidence>
<evidence type="ECO:0000256" key="3">
    <source>
        <dbReference type="ARBA" id="ARBA00023163"/>
    </source>
</evidence>
<dbReference type="Proteomes" id="UP001148313">
    <property type="component" value="Unassembled WGS sequence"/>
</dbReference>
<dbReference type="InterPro" id="IPR036388">
    <property type="entry name" value="WH-like_DNA-bd_sf"/>
</dbReference>
<dbReference type="Gene3D" id="1.20.120.530">
    <property type="entry name" value="GntR ligand-binding domain-like"/>
    <property type="match status" value="1"/>
</dbReference>
<dbReference type="Pfam" id="PF07729">
    <property type="entry name" value="FCD"/>
    <property type="match status" value="1"/>
</dbReference>
<feature type="region of interest" description="Disordered" evidence="4">
    <location>
        <begin position="1"/>
        <end position="24"/>
    </location>
</feature>
<dbReference type="PANTHER" id="PTHR43537:SF5">
    <property type="entry name" value="UXU OPERON TRANSCRIPTIONAL REGULATOR"/>
    <property type="match status" value="1"/>
</dbReference>
<dbReference type="InterPro" id="IPR000524">
    <property type="entry name" value="Tscrpt_reg_HTH_GntR"/>
</dbReference>
<keyword evidence="1" id="KW-0805">Transcription regulation</keyword>
<dbReference type="Gene3D" id="1.10.10.10">
    <property type="entry name" value="Winged helix-like DNA-binding domain superfamily/Winged helix DNA-binding domain"/>
    <property type="match status" value="1"/>
</dbReference>
<evidence type="ECO:0000313" key="6">
    <source>
        <dbReference type="EMBL" id="MDA4848377.1"/>
    </source>
</evidence>
<keyword evidence="3" id="KW-0804">Transcription</keyword>
<dbReference type="InterPro" id="IPR008920">
    <property type="entry name" value="TF_FadR/GntR_C"/>
</dbReference>
<gene>
    <name evidence="6" type="ORF">OOZ53_23670</name>
</gene>
<keyword evidence="7" id="KW-1185">Reference proteome</keyword>
<dbReference type="RefSeq" id="WP_271092238.1">
    <property type="nucleotide sequence ID" value="NZ_JAPJZH010000022.1"/>
</dbReference>
<feature type="domain" description="HTH gntR-type" evidence="5">
    <location>
        <begin position="40"/>
        <end position="107"/>
    </location>
</feature>